<dbReference type="InterPro" id="IPR009061">
    <property type="entry name" value="DNA-bd_dom_put_sf"/>
</dbReference>
<dbReference type="RefSeq" id="WP_117178642.1">
    <property type="nucleotide sequence ID" value="NZ_QFZK01000010.1"/>
</dbReference>
<dbReference type="SUPFAM" id="SSF46955">
    <property type="entry name" value="Putative DNA-binding domain"/>
    <property type="match status" value="1"/>
</dbReference>
<dbReference type="OrthoDB" id="123463at2"/>
<dbReference type="AlphaFoldDB" id="A0A3E1RAG6"/>
<gene>
    <name evidence="1" type="ORF">DIC66_15030</name>
</gene>
<keyword evidence="2" id="KW-1185">Reference proteome</keyword>
<name>A0A3E1RAG6_9BURK</name>
<dbReference type="Proteomes" id="UP000260665">
    <property type="component" value="Unassembled WGS sequence"/>
</dbReference>
<evidence type="ECO:0000313" key="2">
    <source>
        <dbReference type="Proteomes" id="UP000260665"/>
    </source>
</evidence>
<proteinExistence type="predicted"/>
<dbReference type="EMBL" id="QFZK01000010">
    <property type="protein sequence ID" value="RFO96032.1"/>
    <property type="molecule type" value="Genomic_DNA"/>
</dbReference>
<evidence type="ECO:0000313" key="1">
    <source>
        <dbReference type="EMBL" id="RFO96032.1"/>
    </source>
</evidence>
<protein>
    <recommendedName>
        <fullName evidence="3">DNA-binding protein</fullName>
    </recommendedName>
</protein>
<evidence type="ECO:0008006" key="3">
    <source>
        <dbReference type="Google" id="ProtNLM"/>
    </source>
</evidence>
<organism evidence="1 2">
    <name type="scientific">Rhodoferax lacus</name>
    <dbReference type="NCBI Taxonomy" id="2184758"/>
    <lineage>
        <taxon>Bacteria</taxon>
        <taxon>Pseudomonadati</taxon>
        <taxon>Pseudomonadota</taxon>
        <taxon>Betaproteobacteria</taxon>
        <taxon>Burkholderiales</taxon>
        <taxon>Comamonadaceae</taxon>
        <taxon>Rhodoferax</taxon>
    </lineage>
</organism>
<reference evidence="1 2" key="1">
    <citation type="submission" date="2018-05" db="EMBL/GenBank/DDBJ databases">
        <title>Rhodoferax soyangensis sp.nov., isolated from an oligotrophic freshwater lake.</title>
        <authorList>
            <person name="Park M."/>
        </authorList>
    </citation>
    <scope>NUCLEOTIDE SEQUENCE [LARGE SCALE GENOMIC DNA]</scope>
    <source>
        <strain evidence="1 2">IMCC26218</strain>
    </source>
</reference>
<accession>A0A3E1RAG6</accession>
<comment type="caution">
    <text evidence="1">The sequence shown here is derived from an EMBL/GenBank/DDBJ whole genome shotgun (WGS) entry which is preliminary data.</text>
</comment>
<sequence>MSNLQAQATMEMQNPQMLSQQDLAKRWGQSVCAIGLYSAVGLGPKYVKLDGALRYPVEEVQKYERARLMH</sequence>